<reference evidence="2 3" key="1">
    <citation type="submission" date="2016-10" db="EMBL/GenBank/DDBJ databases">
        <authorList>
            <person name="de Groot N.N."/>
        </authorList>
    </citation>
    <scope>NUCLEOTIDE SEQUENCE [LARGE SCALE GENOMIC DNA]</scope>
    <source>
        <strain evidence="2 3">47C3B</strain>
    </source>
</reference>
<organism evidence="2 3">
    <name type="scientific">Mucilaginibacter pineti</name>
    <dbReference type="NCBI Taxonomy" id="1391627"/>
    <lineage>
        <taxon>Bacteria</taxon>
        <taxon>Pseudomonadati</taxon>
        <taxon>Bacteroidota</taxon>
        <taxon>Sphingobacteriia</taxon>
        <taxon>Sphingobacteriales</taxon>
        <taxon>Sphingobacteriaceae</taxon>
        <taxon>Mucilaginibacter</taxon>
    </lineage>
</organism>
<evidence type="ECO:0000313" key="2">
    <source>
        <dbReference type="EMBL" id="SDE62482.1"/>
    </source>
</evidence>
<gene>
    <name evidence="2" type="ORF">SAMN05216464_1087</name>
</gene>
<sequence length="86" mass="10336">MLSKRSDHLIVMKTFVYLVFTCFISTGAFMGVLYSKTPLLLYAVGFGIWALFLWGLNRRMKKNELRRSMERQFQDYMRYQLRKPAR</sequence>
<keyword evidence="1" id="KW-1133">Transmembrane helix</keyword>
<accession>A0A1G7EFS9</accession>
<dbReference type="EMBL" id="FNAI01000008">
    <property type="protein sequence ID" value="SDE62482.1"/>
    <property type="molecule type" value="Genomic_DNA"/>
</dbReference>
<dbReference type="Proteomes" id="UP000199072">
    <property type="component" value="Unassembled WGS sequence"/>
</dbReference>
<proteinExistence type="predicted"/>
<dbReference type="STRING" id="1391627.SAMN05216464_1087"/>
<feature type="transmembrane region" description="Helical" evidence="1">
    <location>
        <begin position="39"/>
        <end position="57"/>
    </location>
</feature>
<evidence type="ECO:0000256" key="1">
    <source>
        <dbReference type="SAM" id="Phobius"/>
    </source>
</evidence>
<keyword evidence="1" id="KW-0472">Membrane</keyword>
<name>A0A1G7EFS9_9SPHI</name>
<keyword evidence="3" id="KW-1185">Reference proteome</keyword>
<dbReference type="AlphaFoldDB" id="A0A1G7EFS9"/>
<keyword evidence="1" id="KW-0812">Transmembrane</keyword>
<feature type="transmembrane region" description="Helical" evidence="1">
    <location>
        <begin position="12"/>
        <end position="33"/>
    </location>
</feature>
<protein>
    <submittedName>
        <fullName evidence="2">Uncharacterized protein</fullName>
    </submittedName>
</protein>
<evidence type="ECO:0000313" key="3">
    <source>
        <dbReference type="Proteomes" id="UP000199072"/>
    </source>
</evidence>